<accession>A0ABX5Y0A4</accession>
<dbReference type="Proteomes" id="UP000318081">
    <property type="component" value="Chromosome"/>
</dbReference>
<evidence type="ECO:0000313" key="1">
    <source>
        <dbReference type="EMBL" id="QDV86341.1"/>
    </source>
</evidence>
<dbReference type="RefSeq" id="WP_145217340.1">
    <property type="nucleotide sequence ID" value="NZ_CP036432.1"/>
</dbReference>
<evidence type="ECO:0000313" key="2">
    <source>
        <dbReference type="Proteomes" id="UP000318081"/>
    </source>
</evidence>
<name>A0ABX5Y0A4_9BACT</name>
<organism evidence="1 2">
    <name type="scientific">Stieleria magnilauensis</name>
    <dbReference type="NCBI Taxonomy" id="2527963"/>
    <lineage>
        <taxon>Bacteria</taxon>
        <taxon>Pseudomonadati</taxon>
        <taxon>Planctomycetota</taxon>
        <taxon>Planctomycetia</taxon>
        <taxon>Pirellulales</taxon>
        <taxon>Pirellulaceae</taxon>
        <taxon>Stieleria</taxon>
    </lineage>
</organism>
<proteinExistence type="predicted"/>
<gene>
    <name evidence="1" type="ORF">TBK1r_53600</name>
</gene>
<keyword evidence="2" id="KW-1185">Reference proteome</keyword>
<reference evidence="1 2" key="1">
    <citation type="submission" date="2019-02" db="EMBL/GenBank/DDBJ databases">
        <title>Deep-cultivation of Planctomycetes and their phenomic and genomic characterization uncovers novel biology.</title>
        <authorList>
            <person name="Wiegand S."/>
            <person name="Jogler M."/>
            <person name="Boedeker C."/>
            <person name="Pinto D."/>
            <person name="Vollmers J."/>
            <person name="Rivas-Marin E."/>
            <person name="Kohn T."/>
            <person name="Peeters S.H."/>
            <person name="Heuer A."/>
            <person name="Rast P."/>
            <person name="Oberbeckmann S."/>
            <person name="Bunk B."/>
            <person name="Jeske O."/>
            <person name="Meyerdierks A."/>
            <person name="Storesund J.E."/>
            <person name="Kallscheuer N."/>
            <person name="Luecker S."/>
            <person name="Lage O.M."/>
            <person name="Pohl T."/>
            <person name="Merkel B.J."/>
            <person name="Hornburger P."/>
            <person name="Mueller R.-W."/>
            <person name="Bruemmer F."/>
            <person name="Labrenz M."/>
            <person name="Spormann A.M."/>
            <person name="Op den Camp H."/>
            <person name="Overmann J."/>
            <person name="Amann R."/>
            <person name="Jetten M.S.M."/>
            <person name="Mascher T."/>
            <person name="Medema M.H."/>
            <person name="Devos D.P."/>
            <person name="Kaster A.-K."/>
            <person name="Ovreas L."/>
            <person name="Rohde M."/>
            <person name="Galperin M.Y."/>
            <person name="Jogler C."/>
        </authorList>
    </citation>
    <scope>NUCLEOTIDE SEQUENCE [LARGE SCALE GENOMIC DNA]</scope>
    <source>
        <strain evidence="1 2">TBK1r</strain>
    </source>
</reference>
<protein>
    <submittedName>
        <fullName evidence="1">Uncharacterized protein</fullName>
    </submittedName>
</protein>
<dbReference type="EMBL" id="CP036432">
    <property type="protein sequence ID" value="QDV86341.1"/>
    <property type="molecule type" value="Genomic_DNA"/>
</dbReference>
<sequence>MTNTINIQTVHGVTHPFVAGPPLIEDADETSIERYREETAKRLKRSIEAARAEQTSDSSQD</sequence>